<feature type="compositionally biased region" description="Low complexity" evidence="3">
    <location>
        <begin position="593"/>
        <end position="610"/>
    </location>
</feature>
<keyword evidence="6" id="KW-1185">Reference proteome</keyword>
<evidence type="ECO:0000256" key="2">
    <source>
        <dbReference type="SAM" id="Coils"/>
    </source>
</evidence>
<dbReference type="Proteomes" id="UP001152803">
    <property type="component" value="Unassembled WGS sequence"/>
</dbReference>
<dbReference type="AlphaFoldDB" id="A0A9Q1CVV7"/>
<feature type="region of interest" description="Disordered" evidence="3">
    <location>
        <begin position="127"/>
        <end position="149"/>
    </location>
</feature>
<dbReference type="PROSITE" id="PS50106">
    <property type="entry name" value="PDZ"/>
    <property type="match status" value="1"/>
</dbReference>
<evidence type="ECO:0000313" key="5">
    <source>
        <dbReference type="EMBL" id="KAJ8249928.1"/>
    </source>
</evidence>
<dbReference type="InterPro" id="IPR051971">
    <property type="entry name" value="E3_ubiquitin-PDZ_ligase"/>
</dbReference>
<feature type="coiled-coil region" evidence="2">
    <location>
        <begin position="534"/>
        <end position="561"/>
    </location>
</feature>
<evidence type="ECO:0000256" key="3">
    <source>
        <dbReference type="SAM" id="MobiDB-lite"/>
    </source>
</evidence>
<dbReference type="Gene3D" id="2.30.42.10">
    <property type="match status" value="1"/>
</dbReference>
<organism evidence="5 6">
    <name type="scientific">Conger conger</name>
    <name type="common">Conger eel</name>
    <name type="synonym">Muraena conger</name>
    <dbReference type="NCBI Taxonomy" id="82655"/>
    <lineage>
        <taxon>Eukaryota</taxon>
        <taxon>Metazoa</taxon>
        <taxon>Chordata</taxon>
        <taxon>Craniata</taxon>
        <taxon>Vertebrata</taxon>
        <taxon>Euteleostomi</taxon>
        <taxon>Actinopterygii</taxon>
        <taxon>Neopterygii</taxon>
        <taxon>Teleostei</taxon>
        <taxon>Anguilliformes</taxon>
        <taxon>Congridae</taxon>
        <taxon>Conger</taxon>
    </lineage>
</organism>
<dbReference type="InterPro" id="IPR001478">
    <property type="entry name" value="PDZ"/>
</dbReference>
<feature type="compositionally biased region" description="Polar residues" evidence="3">
    <location>
        <begin position="437"/>
        <end position="447"/>
    </location>
</feature>
<dbReference type="OrthoDB" id="6270329at2759"/>
<sequence length="806" mass="89735">MAAPRWRGRWGTRAQRGLRLQTRCSRVKEAAAVNNSALAGLCFCAGRLRRNAEGSACQGGWGDGSERQRRGRGRETLRSVLSWCFALSSPLPFPLVSVSSSVIEPLQFCLVAEFRFSPAAGSLLTPDPPSVPSAHLSSGPDTASPGPAPGDPYGLLLLLPSASPHPLAPPPPFKLALFPPVIKNSLQVNGKATPEEAREPMVAQVLRRSSAPGGHGNPEDGRLADVCTQTDITFEHIMALAKLRPCTPPLPDLCPFLLSDSCHSLQTVEQEFYEGTEYLPHTPASGERADEFEYEEVELCRLNSQEKLGLTLCYRTDEEDDAGIYVSEVGPNSIAARDGRVREGDRILQINGQDVRNREEAVTALCSEDFRNILLLVARPEIQLEDGWLDEEHHRLLEDLKMEMLEERGTEEVRHTSSREEQPRGCEEEEEDEVTTDAATCSSNTPDQAGDPGLSSGTPERESPSPVPTRPTQRGRASGEERGRGGRKCFRQSLEVQSLEVQSLEVQSLEVQSLEVGDLPCSGRRRVECSLAEQEGVQRELRLLNEELRSIERECRSIMQARRLRGSDRDSSSAYNTAESSRSTPTGARRSVESSPRAAASAAKRGSPCRRPAPSPSPTPPPGRHANIPAHARHYQSYMHLVQQRTGVEAGQSQLSLLSACREERRARPRPDARRPARDRLLRERALKIREERSVTTDEDAASELKLGRYWSKEERKQHLLRAREQRRRREFMMRSRLESLRESAQSGGEGRKEVSILELSHRKMMKKRNRKILDNWMTIQELMSHGARTPEDPDLHSAFLSVTTV</sequence>
<dbReference type="SUPFAM" id="SSF50156">
    <property type="entry name" value="PDZ domain-like"/>
    <property type="match status" value="1"/>
</dbReference>
<gene>
    <name evidence="5" type="ORF">COCON_G00231440</name>
</gene>
<comment type="caution">
    <text evidence="5">The sequence shown here is derived from an EMBL/GenBank/DDBJ whole genome shotgun (WGS) entry which is preliminary data.</text>
</comment>
<evidence type="ECO:0000259" key="4">
    <source>
        <dbReference type="PROSITE" id="PS50106"/>
    </source>
</evidence>
<dbReference type="PANTHER" id="PTHR15545:SF6">
    <property type="entry name" value="PDZ DOMAIN-CONTAINING RING FINGER PROTEIN 4"/>
    <property type="match status" value="1"/>
</dbReference>
<proteinExistence type="predicted"/>
<dbReference type="EMBL" id="JAFJMO010000019">
    <property type="protein sequence ID" value="KAJ8249928.1"/>
    <property type="molecule type" value="Genomic_DNA"/>
</dbReference>
<feature type="compositionally biased region" description="Polar residues" evidence="3">
    <location>
        <begin position="574"/>
        <end position="586"/>
    </location>
</feature>
<feature type="region of interest" description="Disordered" evidence="3">
    <location>
        <begin position="53"/>
        <end position="72"/>
    </location>
</feature>
<accession>A0A9Q1CVV7</accession>
<name>A0A9Q1CVV7_CONCO</name>
<dbReference type="Pfam" id="PF00595">
    <property type="entry name" value="PDZ"/>
    <property type="match status" value="1"/>
</dbReference>
<feature type="region of interest" description="Disordered" evidence="3">
    <location>
        <begin position="407"/>
        <end position="487"/>
    </location>
</feature>
<feature type="compositionally biased region" description="Basic and acidic residues" evidence="3">
    <location>
        <begin position="407"/>
        <end position="426"/>
    </location>
</feature>
<feature type="region of interest" description="Disordered" evidence="3">
    <location>
        <begin position="562"/>
        <end position="628"/>
    </location>
</feature>
<reference evidence="5" key="1">
    <citation type="journal article" date="2023" name="Science">
        <title>Genome structures resolve the early diversification of teleost fishes.</title>
        <authorList>
            <person name="Parey E."/>
            <person name="Louis A."/>
            <person name="Montfort J."/>
            <person name="Bouchez O."/>
            <person name="Roques C."/>
            <person name="Iampietro C."/>
            <person name="Lluch J."/>
            <person name="Castinel A."/>
            <person name="Donnadieu C."/>
            <person name="Desvignes T."/>
            <person name="Floi Bucao C."/>
            <person name="Jouanno E."/>
            <person name="Wen M."/>
            <person name="Mejri S."/>
            <person name="Dirks R."/>
            <person name="Jansen H."/>
            <person name="Henkel C."/>
            <person name="Chen W.J."/>
            <person name="Zahm M."/>
            <person name="Cabau C."/>
            <person name="Klopp C."/>
            <person name="Thompson A.W."/>
            <person name="Robinson-Rechavi M."/>
            <person name="Braasch I."/>
            <person name="Lecointre G."/>
            <person name="Bobe J."/>
            <person name="Postlethwait J.H."/>
            <person name="Berthelot C."/>
            <person name="Roest Crollius H."/>
            <person name="Guiguen Y."/>
        </authorList>
    </citation>
    <scope>NUCLEOTIDE SEQUENCE</scope>
    <source>
        <strain evidence="5">Concon-B</strain>
    </source>
</reference>
<dbReference type="FunFam" id="2.30.42.10:FF:000028">
    <property type="entry name" value="PDZ domain containing ring finger 4"/>
    <property type="match status" value="1"/>
</dbReference>
<protein>
    <recommendedName>
        <fullName evidence="4">PDZ domain-containing protein</fullName>
    </recommendedName>
</protein>
<dbReference type="SMART" id="SM00228">
    <property type="entry name" value="PDZ"/>
    <property type="match status" value="1"/>
</dbReference>
<dbReference type="CDD" id="cd06716">
    <property type="entry name" value="PDZ2-PDZRN4-like"/>
    <property type="match status" value="1"/>
</dbReference>
<evidence type="ECO:0000256" key="1">
    <source>
        <dbReference type="ARBA" id="ARBA00023054"/>
    </source>
</evidence>
<keyword evidence="1 2" id="KW-0175">Coiled coil</keyword>
<dbReference type="InterPro" id="IPR036034">
    <property type="entry name" value="PDZ_sf"/>
</dbReference>
<evidence type="ECO:0000313" key="6">
    <source>
        <dbReference type="Proteomes" id="UP001152803"/>
    </source>
</evidence>
<feature type="compositionally biased region" description="Pro residues" evidence="3">
    <location>
        <begin position="611"/>
        <end position="623"/>
    </location>
</feature>
<feature type="domain" description="PDZ" evidence="4">
    <location>
        <begin position="296"/>
        <end position="365"/>
    </location>
</feature>
<dbReference type="PANTHER" id="PTHR15545">
    <property type="entry name" value="PDZ DOMAIN CONTAINING RING FINGER PROTEIN 3, 4"/>
    <property type="match status" value="1"/>
</dbReference>